<evidence type="ECO:0000313" key="2">
    <source>
        <dbReference type="Proteomes" id="UP001327957"/>
    </source>
</evidence>
<organism evidence="1 2">
    <name type="scientific">Colletotrichum tabaci</name>
    <dbReference type="NCBI Taxonomy" id="1209068"/>
    <lineage>
        <taxon>Eukaryota</taxon>
        <taxon>Fungi</taxon>
        <taxon>Dikarya</taxon>
        <taxon>Ascomycota</taxon>
        <taxon>Pezizomycotina</taxon>
        <taxon>Sordariomycetes</taxon>
        <taxon>Hypocreomycetidae</taxon>
        <taxon>Glomerellales</taxon>
        <taxon>Glomerellaceae</taxon>
        <taxon>Colletotrichum</taxon>
        <taxon>Colletotrichum destructivum species complex</taxon>
    </lineage>
</organism>
<dbReference type="EMBL" id="JASAOK010000044">
    <property type="protein sequence ID" value="KAK6212872.1"/>
    <property type="molecule type" value="Genomic_DNA"/>
</dbReference>
<accession>A0AAV9T2W6</accession>
<sequence length="99" mass="10637">MARLSSAMVLSPAVNDVFVAGTRESQQGCSTALGGSLLNLGVFLVQKEDNNQNGTSSFATSVKTDQGRSVFGSKESKEQPLMCRRVAAFWVRMIMLSCT</sequence>
<reference evidence="1 2" key="1">
    <citation type="submission" date="2023-04" db="EMBL/GenBank/DDBJ databases">
        <title>Colletotrichum tabacum stain YC1 causing leaf anthracnose on Nicotiana tabacum(L.) cv.</title>
        <authorList>
            <person name="Ji Z."/>
            <person name="Wang M."/>
            <person name="Zhang J."/>
            <person name="Wang N."/>
            <person name="Zhou Z."/>
        </authorList>
    </citation>
    <scope>NUCLEOTIDE SEQUENCE [LARGE SCALE GENOMIC DNA]</scope>
    <source>
        <strain evidence="1 2">YC1</strain>
    </source>
</reference>
<comment type="caution">
    <text evidence="1">The sequence shown here is derived from an EMBL/GenBank/DDBJ whole genome shotgun (WGS) entry which is preliminary data.</text>
</comment>
<gene>
    <name evidence="1" type="ORF">QIS74_08874</name>
</gene>
<name>A0AAV9T2W6_9PEZI</name>
<dbReference type="Proteomes" id="UP001327957">
    <property type="component" value="Unassembled WGS sequence"/>
</dbReference>
<keyword evidence="2" id="KW-1185">Reference proteome</keyword>
<proteinExistence type="predicted"/>
<protein>
    <submittedName>
        <fullName evidence="1">Uncharacterized protein</fullName>
    </submittedName>
</protein>
<evidence type="ECO:0000313" key="1">
    <source>
        <dbReference type="EMBL" id="KAK6212872.1"/>
    </source>
</evidence>
<dbReference type="AlphaFoldDB" id="A0AAV9T2W6"/>